<keyword evidence="3" id="KW-1185">Reference proteome</keyword>
<dbReference type="Pfam" id="PF06445">
    <property type="entry name" value="GyrI-like"/>
    <property type="match status" value="1"/>
</dbReference>
<protein>
    <submittedName>
        <fullName evidence="2">GyrI-like domain-containing protein</fullName>
    </submittedName>
</protein>
<accession>A0ABT0IZ50</accession>
<comment type="caution">
    <text evidence="2">The sequence shown here is derived from an EMBL/GenBank/DDBJ whole genome shotgun (WGS) entry which is preliminary data.</text>
</comment>
<proteinExistence type="predicted"/>
<evidence type="ECO:0000313" key="2">
    <source>
        <dbReference type="EMBL" id="MCK9792509.1"/>
    </source>
</evidence>
<sequence>MATIDLKRELRDQYSAGTTPSLVTVPARPFLMVDGEGDPNTAPAYREAVATLYPLAYALRAAVKTATGDAYTVMPLEGLWWADDMSRFSVDAKDRWRWTLMISLPDAVDQVDAPAVVASTAQEKSLPARDGVRVERYEEGRAGQVLHRGPFATEPETIERLHAFIEAEGLSLAGLHHEIYLSDLRRTAPEKLRTLIRQPVSVSAR</sequence>
<dbReference type="InterPro" id="IPR029442">
    <property type="entry name" value="GyrI-like"/>
</dbReference>
<dbReference type="InterPro" id="IPR011256">
    <property type="entry name" value="Reg_factor_effector_dom_sf"/>
</dbReference>
<organism evidence="2 3">
    <name type="scientific">Isoptericola peretonis</name>
    <dbReference type="NCBI Taxonomy" id="2918523"/>
    <lineage>
        <taxon>Bacteria</taxon>
        <taxon>Bacillati</taxon>
        <taxon>Actinomycetota</taxon>
        <taxon>Actinomycetes</taxon>
        <taxon>Micrococcales</taxon>
        <taxon>Promicromonosporaceae</taxon>
        <taxon>Isoptericola</taxon>
    </lineage>
</organism>
<dbReference type="Gene3D" id="3.20.80.10">
    <property type="entry name" value="Regulatory factor, effector binding domain"/>
    <property type="match status" value="1"/>
</dbReference>
<dbReference type="Proteomes" id="UP001651050">
    <property type="component" value="Unassembled WGS sequence"/>
</dbReference>
<reference evidence="2 3" key="1">
    <citation type="submission" date="2022-02" db="EMBL/GenBank/DDBJ databases">
        <title>The car tank lid bacteriome: a reservoir of bacteria with potential in bioremediation of fuel.</title>
        <authorList>
            <person name="Vidal-Verdu A."/>
            <person name="Gomez-Martinez D."/>
            <person name="Latorre-Perez A."/>
            <person name="Pereto J."/>
            <person name="Porcar M."/>
        </authorList>
    </citation>
    <scope>NUCLEOTIDE SEQUENCE [LARGE SCALE GENOMIC DNA]</scope>
    <source>
        <strain evidence="2 3">4D.3</strain>
    </source>
</reference>
<evidence type="ECO:0000259" key="1">
    <source>
        <dbReference type="Pfam" id="PF06445"/>
    </source>
</evidence>
<name>A0ABT0IZ50_9MICO</name>
<evidence type="ECO:0000313" key="3">
    <source>
        <dbReference type="Proteomes" id="UP001651050"/>
    </source>
</evidence>
<gene>
    <name evidence="2" type="ORF">M1843_01955</name>
</gene>
<feature type="domain" description="GyrI-like small molecule binding" evidence="1">
    <location>
        <begin position="19"/>
        <end position="200"/>
    </location>
</feature>
<dbReference type="SUPFAM" id="SSF55136">
    <property type="entry name" value="Probable bacterial effector-binding domain"/>
    <property type="match status" value="1"/>
</dbReference>
<dbReference type="EMBL" id="JALQCY010000001">
    <property type="protein sequence ID" value="MCK9792509.1"/>
    <property type="molecule type" value="Genomic_DNA"/>
</dbReference>
<dbReference type="RefSeq" id="WP_416342383.1">
    <property type="nucleotide sequence ID" value="NZ_JALQCY010000001.1"/>
</dbReference>